<dbReference type="Pfam" id="PF13671">
    <property type="entry name" value="AAA_33"/>
    <property type="match status" value="1"/>
</dbReference>
<dbReference type="SUPFAM" id="SSF52540">
    <property type="entry name" value="P-loop containing nucleoside triphosphate hydrolases"/>
    <property type="match status" value="1"/>
</dbReference>
<dbReference type="InterPro" id="IPR027417">
    <property type="entry name" value="P-loop_NTPase"/>
</dbReference>
<name>A0A1U7PNS0_9BACI</name>
<dbReference type="OrthoDB" id="2356842at2"/>
<protein>
    <submittedName>
        <fullName evidence="1">Predicted kinase</fullName>
    </submittedName>
</protein>
<dbReference type="STRING" id="550447.SAMN05428946_1194"/>
<proteinExistence type="predicted"/>
<organism evidence="1 2">
    <name type="scientific">Edaphobacillus lindanitolerans</name>
    <dbReference type="NCBI Taxonomy" id="550447"/>
    <lineage>
        <taxon>Bacteria</taxon>
        <taxon>Bacillati</taxon>
        <taxon>Bacillota</taxon>
        <taxon>Bacilli</taxon>
        <taxon>Bacillales</taxon>
        <taxon>Bacillaceae</taxon>
        <taxon>Edaphobacillus</taxon>
    </lineage>
</organism>
<accession>A0A1U7PNS0</accession>
<reference evidence="2" key="1">
    <citation type="submission" date="2017-01" db="EMBL/GenBank/DDBJ databases">
        <authorList>
            <person name="Varghese N."/>
            <person name="Submissions S."/>
        </authorList>
    </citation>
    <scope>NUCLEOTIDE SEQUENCE [LARGE SCALE GENOMIC DNA]</scope>
    <source>
        <strain evidence="2">MNA4</strain>
    </source>
</reference>
<keyword evidence="2" id="KW-1185">Reference proteome</keyword>
<keyword evidence="1" id="KW-0418">Kinase</keyword>
<dbReference type="GO" id="GO:0016301">
    <property type="term" value="F:kinase activity"/>
    <property type="evidence" value="ECO:0007669"/>
    <property type="project" value="UniProtKB-KW"/>
</dbReference>
<evidence type="ECO:0000313" key="1">
    <source>
        <dbReference type="EMBL" id="SIT75794.1"/>
    </source>
</evidence>
<sequence length="187" mass="21416">MERLAVMTAGMTHSGKTTFANRLAEVLPGSVVIDQDIQARFLNTHYPMLLPEQGPNEIKHALTQCIVEHAVDKTSLHLILSNSNLGTESRRRWLAYYKDQGFVTVLVSFDLEEDRLRRRIRESTRSTDIFRVSLSYDGLLDRQMKNFPGVQPEPDEADHVLTIKSEEDVQRVINRILEITDGKGRRI</sequence>
<dbReference type="AlphaFoldDB" id="A0A1U7PNS0"/>
<dbReference type="EMBL" id="FTPL01000001">
    <property type="protein sequence ID" value="SIT75794.1"/>
    <property type="molecule type" value="Genomic_DNA"/>
</dbReference>
<dbReference type="RefSeq" id="WP_076757390.1">
    <property type="nucleotide sequence ID" value="NZ_FTPL01000001.1"/>
</dbReference>
<gene>
    <name evidence="1" type="ORF">SAMN05428946_1194</name>
</gene>
<dbReference type="Proteomes" id="UP000187550">
    <property type="component" value="Unassembled WGS sequence"/>
</dbReference>
<keyword evidence="1" id="KW-0808">Transferase</keyword>
<evidence type="ECO:0000313" key="2">
    <source>
        <dbReference type="Proteomes" id="UP000187550"/>
    </source>
</evidence>
<dbReference type="Gene3D" id="3.40.50.300">
    <property type="entry name" value="P-loop containing nucleotide triphosphate hydrolases"/>
    <property type="match status" value="1"/>
</dbReference>